<dbReference type="AlphaFoldDB" id="S9ZME1"/>
<reference evidence="1 2" key="1">
    <citation type="submission" date="2013-06" db="EMBL/GenBank/DDBJ databases">
        <title>Draft genome sequence of Thauera terpenica.</title>
        <authorList>
            <person name="Liu B."/>
            <person name="Frostegard A.H."/>
            <person name="Shapleigh J.P."/>
        </authorList>
    </citation>
    <scope>NUCLEOTIDE SEQUENCE [LARGE SCALE GENOMIC DNA]</scope>
    <source>
        <strain evidence="1 2">58Eu</strain>
    </source>
</reference>
<gene>
    <name evidence="1" type="ORF">M622_17980</name>
</gene>
<sequence>MENQQQVIDYLESLGAAALRKVLLEAAFNNAELWKRLVTQATAAKRPGLRVLEKALLHSLTPEGSFGWADDAGYADRVEDAVRLLDARIGDGDPALLELIEKLIGLVERSVEQFHESSGLLDDAIRDLHRTHLDACAELHIPPEDVGRALFQRQLEDRWGYLPEIADDYFEMIGEVGQSAYWRAAFEVWEALPNLEVGDRSSSVSARRHAIEAIVEANLAQLGDLDALIRAKARNLSRSSRHLELAKLCREHGRLDDAIRWAEEGFKAFPINEAYPLESLLVEFYRESGDYEKVETVAWQRFERLAGCNAFFDLLEVGKAIGREKSLRERALGFLWSRVKKQEAESSTRGSSRRSALFGFERDHLVGIHREEGDADAVWEVFCGGPVSVKHWQPVAAMRGKTHPDEAVALYRRLLPHVIEAEGAGARYDGAFEIVAAIRQLHIEGGQLAKFQNALREIRGEWKRKRNFMKRLDEF</sequence>
<comment type="caution">
    <text evidence="1">The sequence shown here is derived from an EMBL/GenBank/DDBJ whole genome shotgun (WGS) entry which is preliminary data.</text>
</comment>
<keyword evidence="2" id="KW-1185">Reference proteome</keyword>
<dbReference type="RefSeq" id="WP_021250264.1">
    <property type="nucleotide sequence ID" value="NZ_ATJV01000072.1"/>
</dbReference>
<dbReference type="PATRIC" id="fig|1348657.5.peg.2861"/>
<organism evidence="1 2">
    <name type="scientific">Thauera terpenica 58Eu</name>
    <dbReference type="NCBI Taxonomy" id="1348657"/>
    <lineage>
        <taxon>Bacteria</taxon>
        <taxon>Pseudomonadati</taxon>
        <taxon>Pseudomonadota</taxon>
        <taxon>Betaproteobacteria</taxon>
        <taxon>Rhodocyclales</taxon>
        <taxon>Zoogloeaceae</taxon>
        <taxon>Thauera</taxon>
    </lineage>
</organism>
<dbReference type="eggNOG" id="COG4715">
    <property type="taxonomic scope" value="Bacteria"/>
</dbReference>
<proteinExistence type="predicted"/>
<evidence type="ECO:0000313" key="1">
    <source>
        <dbReference type="EMBL" id="EPZ14672.1"/>
    </source>
</evidence>
<name>S9ZME1_9RHOO</name>
<dbReference type="InterPro" id="IPR049245">
    <property type="entry name" value="DUF6880"/>
</dbReference>
<dbReference type="OrthoDB" id="7187515at2"/>
<protein>
    <submittedName>
        <fullName evidence="1">Uncharacterized protein</fullName>
    </submittedName>
</protein>
<accession>S9ZME1</accession>
<evidence type="ECO:0000313" key="2">
    <source>
        <dbReference type="Proteomes" id="UP000015455"/>
    </source>
</evidence>
<dbReference type="Pfam" id="PF21810">
    <property type="entry name" value="DUF6880"/>
    <property type="match status" value="1"/>
</dbReference>
<dbReference type="EMBL" id="ATJV01000072">
    <property type="protein sequence ID" value="EPZ14672.1"/>
    <property type="molecule type" value="Genomic_DNA"/>
</dbReference>
<dbReference type="Proteomes" id="UP000015455">
    <property type="component" value="Unassembled WGS sequence"/>
</dbReference>